<evidence type="ECO:0000256" key="4">
    <source>
        <dbReference type="ARBA" id="ARBA00022964"/>
    </source>
</evidence>
<organism evidence="9 10">
    <name type="scientific">Macrophomina phaseolina</name>
    <dbReference type="NCBI Taxonomy" id="35725"/>
    <lineage>
        <taxon>Eukaryota</taxon>
        <taxon>Fungi</taxon>
        <taxon>Dikarya</taxon>
        <taxon>Ascomycota</taxon>
        <taxon>Pezizomycotina</taxon>
        <taxon>Dothideomycetes</taxon>
        <taxon>Dothideomycetes incertae sedis</taxon>
        <taxon>Botryosphaeriales</taxon>
        <taxon>Botryosphaeriaceae</taxon>
        <taxon>Macrophomina</taxon>
    </lineage>
</organism>
<evidence type="ECO:0000256" key="3">
    <source>
        <dbReference type="ARBA" id="ARBA00022723"/>
    </source>
</evidence>
<evidence type="ECO:0000256" key="1">
    <source>
        <dbReference type="ARBA" id="ARBA00001954"/>
    </source>
</evidence>
<dbReference type="Proteomes" id="UP000774617">
    <property type="component" value="Unassembled WGS sequence"/>
</dbReference>
<keyword evidence="4" id="KW-0223">Dioxygenase</keyword>
<comment type="similarity">
    <text evidence="2">Belongs to the TfdA dioxygenase family.</text>
</comment>
<dbReference type="InterPro" id="IPR051323">
    <property type="entry name" value="AtsK-like"/>
</dbReference>
<sequence length="359" mass="40447">MSNSLETAHGSADESLPSAVPRSGEPLKLSGVLDHYEYLDITPAIGREFPNADLKEWLEAPNSDELLRDLAIMISQRGVVFFRQQNAISHADQKELVLRLGRLSWNFDTPKTSGLHIHPLNHSWPLSGDDDEISVISSEEQKHSSVHSPFMKRQNHAATWHNDIPFEPVSSDYALLRLTDLPRIGGDTLWASGYEVYDRLSTPIQKLLESLTATFALPVSEEVAKTKVYSRQRGAPENVGIELMATHPVIRTNPVTGWKSVYAAGTHAKIINGLTEEESEHFLKWFTRLIVDNHDLQVRHRWQYPNDIAIWDNRSVYHTPTFDLDGDGLRRGVRAVSLGEKPYFDPKSVSRGDSLSKQV</sequence>
<evidence type="ECO:0000313" key="10">
    <source>
        <dbReference type="Proteomes" id="UP000774617"/>
    </source>
</evidence>
<dbReference type="InterPro" id="IPR042098">
    <property type="entry name" value="TauD-like_sf"/>
</dbReference>
<feature type="domain" description="TauD/TfdA-like" evidence="8">
    <location>
        <begin position="39"/>
        <end position="334"/>
    </location>
</feature>
<evidence type="ECO:0000313" key="9">
    <source>
        <dbReference type="EMBL" id="KAH7010707.1"/>
    </source>
</evidence>
<dbReference type="SUPFAM" id="SSF51197">
    <property type="entry name" value="Clavaminate synthase-like"/>
    <property type="match status" value="1"/>
</dbReference>
<keyword evidence="6" id="KW-0408">Iron</keyword>
<dbReference type="PANTHER" id="PTHR30468:SF10">
    <property type="entry name" value="TAUD_TFDA-LIKE DOMAIN-CONTAINING PROTEIN"/>
    <property type="match status" value="1"/>
</dbReference>
<dbReference type="InterPro" id="IPR003819">
    <property type="entry name" value="TauD/TfdA-like"/>
</dbReference>
<keyword evidence="10" id="KW-1185">Reference proteome</keyword>
<evidence type="ECO:0000256" key="2">
    <source>
        <dbReference type="ARBA" id="ARBA00005896"/>
    </source>
</evidence>
<name>A0ABQ8FQ03_9PEZI</name>
<evidence type="ECO:0000256" key="6">
    <source>
        <dbReference type="ARBA" id="ARBA00023004"/>
    </source>
</evidence>
<proteinExistence type="inferred from homology"/>
<feature type="region of interest" description="Disordered" evidence="7">
    <location>
        <begin position="1"/>
        <end position="23"/>
    </location>
</feature>
<comment type="cofactor">
    <cofactor evidence="1">
        <name>Fe(2+)</name>
        <dbReference type="ChEBI" id="CHEBI:29033"/>
    </cofactor>
</comment>
<evidence type="ECO:0000259" key="8">
    <source>
        <dbReference type="Pfam" id="PF02668"/>
    </source>
</evidence>
<protein>
    <recommendedName>
        <fullName evidence="8">TauD/TfdA-like domain-containing protein</fullName>
    </recommendedName>
</protein>
<dbReference type="PANTHER" id="PTHR30468">
    <property type="entry name" value="ALPHA-KETOGLUTARATE-DEPENDENT SULFONATE DIOXYGENASE"/>
    <property type="match status" value="1"/>
</dbReference>
<reference evidence="9 10" key="1">
    <citation type="journal article" date="2021" name="Nat. Commun.">
        <title>Genetic determinants of endophytism in the Arabidopsis root mycobiome.</title>
        <authorList>
            <person name="Mesny F."/>
            <person name="Miyauchi S."/>
            <person name="Thiergart T."/>
            <person name="Pickel B."/>
            <person name="Atanasova L."/>
            <person name="Karlsson M."/>
            <person name="Huettel B."/>
            <person name="Barry K.W."/>
            <person name="Haridas S."/>
            <person name="Chen C."/>
            <person name="Bauer D."/>
            <person name="Andreopoulos W."/>
            <person name="Pangilinan J."/>
            <person name="LaButti K."/>
            <person name="Riley R."/>
            <person name="Lipzen A."/>
            <person name="Clum A."/>
            <person name="Drula E."/>
            <person name="Henrissat B."/>
            <person name="Kohler A."/>
            <person name="Grigoriev I.V."/>
            <person name="Martin F.M."/>
            <person name="Hacquard S."/>
        </authorList>
    </citation>
    <scope>NUCLEOTIDE SEQUENCE [LARGE SCALE GENOMIC DNA]</scope>
    <source>
        <strain evidence="9 10">MPI-SDFR-AT-0080</strain>
    </source>
</reference>
<comment type="caution">
    <text evidence="9">The sequence shown here is derived from an EMBL/GenBank/DDBJ whole genome shotgun (WGS) entry which is preliminary data.</text>
</comment>
<dbReference type="Gene3D" id="3.60.130.10">
    <property type="entry name" value="Clavaminate synthase-like"/>
    <property type="match status" value="1"/>
</dbReference>
<dbReference type="EMBL" id="JAGTJR010000107">
    <property type="protein sequence ID" value="KAH7010707.1"/>
    <property type="molecule type" value="Genomic_DNA"/>
</dbReference>
<accession>A0ABQ8FQ03</accession>
<keyword evidence="5" id="KW-0560">Oxidoreductase</keyword>
<evidence type="ECO:0000256" key="5">
    <source>
        <dbReference type="ARBA" id="ARBA00023002"/>
    </source>
</evidence>
<evidence type="ECO:0000256" key="7">
    <source>
        <dbReference type="SAM" id="MobiDB-lite"/>
    </source>
</evidence>
<dbReference type="Pfam" id="PF02668">
    <property type="entry name" value="TauD"/>
    <property type="match status" value="1"/>
</dbReference>
<keyword evidence="3" id="KW-0479">Metal-binding</keyword>
<gene>
    <name evidence="9" type="ORF">B0J12DRAFT_733792</name>
</gene>